<dbReference type="InterPro" id="IPR001845">
    <property type="entry name" value="HTH_ArsR_DNA-bd_dom"/>
</dbReference>
<organism evidence="3 4">
    <name type="scientific">Streptococcus caprae</name>
    <dbReference type="NCBI Taxonomy" id="1640501"/>
    <lineage>
        <taxon>Bacteria</taxon>
        <taxon>Bacillati</taxon>
        <taxon>Bacillota</taxon>
        <taxon>Bacilli</taxon>
        <taxon>Lactobacillales</taxon>
        <taxon>Streptococcaceae</taxon>
        <taxon>Streptococcus</taxon>
    </lineage>
</organism>
<feature type="domain" description="HTH arsR-type" evidence="2">
    <location>
        <begin position="1"/>
        <end position="92"/>
    </location>
</feature>
<dbReference type="SUPFAM" id="SSF46785">
    <property type="entry name" value="Winged helix' DNA-binding domain"/>
    <property type="match status" value="1"/>
</dbReference>
<evidence type="ECO:0000313" key="4">
    <source>
        <dbReference type="Proteomes" id="UP001595807"/>
    </source>
</evidence>
<dbReference type="InterPro" id="IPR036390">
    <property type="entry name" value="WH_DNA-bd_sf"/>
</dbReference>
<protein>
    <submittedName>
        <fullName evidence="3">ArsR/SmtB family transcription factor</fullName>
    </submittedName>
</protein>
<dbReference type="Pfam" id="PF01022">
    <property type="entry name" value="HTH_5"/>
    <property type="match status" value="1"/>
</dbReference>
<dbReference type="SMART" id="SM00418">
    <property type="entry name" value="HTH_ARSR"/>
    <property type="match status" value="1"/>
</dbReference>
<evidence type="ECO:0000256" key="1">
    <source>
        <dbReference type="ARBA" id="ARBA00023125"/>
    </source>
</evidence>
<dbReference type="InterPro" id="IPR011991">
    <property type="entry name" value="ArsR-like_HTH"/>
</dbReference>
<dbReference type="NCBIfam" id="NF033788">
    <property type="entry name" value="HTH_metalloreg"/>
    <property type="match status" value="1"/>
</dbReference>
<dbReference type="InterPro" id="IPR036388">
    <property type="entry name" value="WH-like_DNA-bd_sf"/>
</dbReference>
<dbReference type="PANTHER" id="PTHR39168:SF1">
    <property type="entry name" value="TRANSCRIPTIONAL REGULATORY PROTEIN"/>
    <property type="match status" value="1"/>
</dbReference>
<reference evidence="4" key="1">
    <citation type="journal article" date="2019" name="Int. J. Syst. Evol. Microbiol.">
        <title>The Global Catalogue of Microorganisms (GCM) 10K type strain sequencing project: providing services to taxonomists for standard genome sequencing and annotation.</title>
        <authorList>
            <consortium name="The Broad Institute Genomics Platform"/>
            <consortium name="The Broad Institute Genome Sequencing Center for Infectious Disease"/>
            <person name="Wu L."/>
            <person name="Ma J."/>
        </authorList>
    </citation>
    <scope>NUCLEOTIDE SEQUENCE [LARGE SCALE GENOMIC DNA]</scope>
    <source>
        <strain evidence="4">CCUG 67170</strain>
    </source>
</reference>
<evidence type="ECO:0000259" key="2">
    <source>
        <dbReference type="PROSITE" id="PS50987"/>
    </source>
</evidence>
<dbReference type="PANTHER" id="PTHR39168">
    <property type="entry name" value="TRANSCRIPTIONAL REGULATOR-RELATED"/>
    <property type="match status" value="1"/>
</dbReference>
<dbReference type="RefSeq" id="WP_380427705.1">
    <property type="nucleotide sequence ID" value="NZ_JBHRZV010000052.1"/>
</dbReference>
<dbReference type="Gene3D" id="1.10.10.10">
    <property type="entry name" value="Winged helix-like DNA-binding domain superfamily/Winged helix DNA-binding domain"/>
    <property type="match status" value="1"/>
</dbReference>
<keyword evidence="4" id="KW-1185">Reference proteome</keyword>
<name>A0ABV8CXE8_9STRE</name>
<dbReference type="PRINTS" id="PR00778">
    <property type="entry name" value="HTHARSR"/>
</dbReference>
<evidence type="ECO:0000313" key="3">
    <source>
        <dbReference type="EMBL" id="MFC3928814.1"/>
    </source>
</evidence>
<dbReference type="PROSITE" id="PS50987">
    <property type="entry name" value="HTH_ARSR_2"/>
    <property type="match status" value="1"/>
</dbReference>
<sequence length="228" mass="26492">MSPDVFSITKLLSDQSRMHILDILMDGAAHTVNEIASYTNLKQHTVSYHLKLMKEANLLNVQAYGKFRYYSIKDTPTIKIFEVLSNYSPERPVKSFNQHFRKKELKKARTCYDHIAGELGVAIANSFITLGFIEEEGNNFQLTSKGQDYFCKKLDFNIELLRNKKRKFCIKCLDWSERKNHLAGSLAKEILDFLIKNKIIERMEQSRALKITDTGVNFLKNEWDISIE</sequence>
<proteinExistence type="predicted"/>
<comment type="caution">
    <text evidence="3">The sequence shown here is derived from an EMBL/GenBank/DDBJ whole genome shotgun (WGS) entry which is preliminary data.</text>
</comment>
<dbReference type="CDD" id="cd00090">
    <property type="entry name" value="HTH_ARSR"/>
    <property type="match status" value="1"/>
</dbReference>
<dbReference type="Proteomes" id="UP001595807">
    <property type="component" value="Unassembled WGS sequence"/>
</dbReference>
<gene>
    <name evidence="3" type="ORF">ACFORF_09645</name>
</gene>
<keyword evidence="1" id="KW-0238">DNA-binding</keyword>
<dbReference type="InterPro" id="IPR052543">
    <property type="entry name" value="HTH_Metal-responsive_Reg"/>
</dbReference>
<accession>A0ABV8CXE8</accession>
<dbReference type="EMBL" id="JBHRZV010000052">
    <property type="protein sequence ID" value="MFC3928814.1"/>
    <property type="molecule type" value="Genomic_DNA"/>
</dbReference>